<keyword evidence="6" id="KW-0805">Transcription regulation</keyword>
<dbReference type="Proteomes" id="UP000244855">
    <property type="component" value="Unassembled WGS sequence"/>
</dbReference>
<dbReference type="GO" id="GO:0008270">
    <property type="term" value="F:zinc ion binding"/>
    <property type="evidence" value="ECO:0007669"/>
    <property type="project" value="UniProtKB-KW"/>
</dbReference>
<feature type="domain" description="Rrn7/TAF1B N-terminal cyclin" evidence="12">
    <location>
        <begin position="87"/>
        <end position="210"/>
    </location>
</feature>
<dbReference type="Pfam" id="PF20644">
    <property type="entry name" value="Rrn7_cyclin_N"/>
    <property type="match status" value="1"/>
</dbReference>
<evidence type="ECO:0000256" key="6">
    <source>
        <dbReference type="ARBA" id="ARBA00023015"/>
    </source>
</evidence>
<dbReference type="InterPro" id="IPR048538">
    <property type="entry name" value="Rrn7_cyclin_C"/>
</dbReference>
<keyword evidence="7" id="KW-0238">DNA-binding</keyword>
<dbReference type="Pfam" id="PF20645">
    <property type="entry name" value="Rrn7_cyclin_C"/>
    <property type="match status" value="1"/>
</dbReference>
<gene>
    <name evidence="14" type="ORF">DM02DRAFT_590451</name>
</gene>
<sequence length="536" mass="61178">MAETGAVRGPVCGIDNCRSRRYEEGEDGYLYCENGHRKGELLAGSDDDMFETAARKRTHKQKDDDHSGKSSKYLKGSRAIELYLKCLQLILRHQLWFLIHEQGLPDELETVVQDLWALRILGFETKISEQRQEFDSSQAFTASDTDTDAERDGSKYGRNSKMQATPNLVDCLVLCYLGTLTLRLPILPGDFYTWTTEKSMAYRGAIRLLPIPMRDQLPATYHDVLDPNSLLSPKSFYSSLINIQTSFQVEHGIVWPPLNIPILLFRLLKELALPLEVYHATLRLASLLGYDFAFHSQTEKAFSLRQLPEAQLFGCLVVCVKLLHPFDGSRRYPKSTAEPTATRVDWSRWLSTMQRAKEQAKGADNRYTIEELTKIQGEDVFSMDGAQLDQYLDFYLDNFVDEPYILSEGKSSDFQHAMYQTFPVKSSNPSPPVKTTRAEEIQRGWDVVQSVQSEIESQTIIAEDDGSHGIRRPGQDYVIYKTESDLPEEARAFYGEVARIGGLSMEMLISVVFSTEMRVRRWKKKQREQENAQVNA</sequence>
<evidence type="ECO:0000256" key="5">
    <source>
        <dbReference type="ARBA" id="ARBA00022833"/>
    </source>
</evidence>
<proteinExistence type="inferred from homology"/>
<feature type="domain" description="Rrn7/TAF1B C-terminal cyclin" evidence="13">
    <location>
        <begin position="230"/>
        <end position="398"/>
    </location>
</feature>
<name>A0A2V1DXE2_9PLEO</name>
<keyword evidence="9" id="KW-0539">Nucleus</keyword>
<reference evidence="14 15" key="1">
    <citation type="journal article" date="2018" name="Sci. Rep.">
        <title>Comparative genomics provides insights into the lifestyle and reveals functional heterogeneity of dark septate endophytic fungi.</title>
        <authorList>
            <person name="Knapp D.G."/>
            <person name="Nemeth J.B."/>
            <person name="Barry K."/>
            <person name="Hainaut M."/>
            <person name="Henrissat B."/>
            <person name="Johnson J."/>
            <person name="Kuo A."/>
            <person name="Lim J.H.P."/>
            <person name="Lipzen A."/>
            <person name="Nolan M."/>
            <person name="Ohm R.A."/>
            <person name="Tamas L."/>
            <person name="Grigoriev I.V."/>
            <person name="Spatafora J.W."/>
            <person name="Nagy L.G."/>
            <person name="Kovacs G.M."/>
        </authorList>
    </citation>
    <scope>NUCLEOTIDE SEQUENCE [LARGE SCALE GENOMIC DNA]</scope>
    <source>
        <strain evidence="14 15">DSE2036</strain>
    </source>
</reference>
<dbReference type="AlphaFoldDB" id="A0A2V1DXE2"/>
<dbReference type="STRING" id="97972.A0A2V1DXE2"/>
<dbReference type="GO" id="GO:0042790">
    <property type="term" value="P:nucleolar large rRNA transcription by RNA polymerase I"/>
    <property type="evidence" value="ECO:0007669"/>
    <property type="project" value="TreeGrafter"/>
</dbReference>
<evidence type="ECO:0000256" key="10">
    <source>
        <dbReference type="SAM" id="MobiDB-lite"/>
    </source>
</evidence>
<dbReference type="EMBL" id="KZ805350">
    <property type="protein sequence ID" value="PVI01925.1"/>
    <property type="molecule type" value="Genomic_DNA"/>
</dbReference>
<keyword evidence="5" id="KW-0862">Zinc</keyword>
<comment type="similarity">
    <text evidence="2">Belongs to the RRN7/TAF1B family.</text>
</comment>
<comment type="subcellular location">
    <subcellularLocation>
        <location evidence="1">Nucleus</location>
        <location evidence="1">Nucleolus</location>
    </subcellularLocation>
</comment>
<evidence type="ECO:0000256" key="9">
    <source>
        <dbReference type="ARBA" id="ARBA00023242"/>
    </source>
</evidence>
<dbReference type="Pfam" id="PF11781">
    <property type="entry name" value="Zn_ribbon_RRN7"/>
    <property type="match status" value="1"/>
</dbReference>
<evidence type="ECO:0000256" key="2">
    <source>
        <dbReference type="ARBA" id="ARBA00006899"/>
    </source>
</evidence>
<keyword evidence="8" id="KW-0804">Transcription</keyword>
<keyword evidence="15" id="KW-1185">Reference proteome</keyword>
<feature type="region of interest" description="Disordered" evidence="10">
    <location>
        <begin position="137"/>
        <end position="159"/>
    </location>
</feature>
<evidence type="ECO:0000259" key="13">
    <source>
        <dbReference type="Pfam" id="PF20645"/>
    </source>
</evidence>
<keyword evidence="4" id="KW-0863">Zinc-finger</keyword>
<evidence type="ECO:0000259" key="11">
    <source>
        <dbReference type="Pfam" id="PF11781"/>
    </source>
</evidence>
<accession>A0A2V1DXE2</accession>
<evidence type="ECO:0000313" key="15">
    <source>
        <dbReference type="Proteomes" id="UP000244855"/>
    </source>
</evidence>
<dbReference type="InterPro" id="IPR021752">
    <property type="entry name" value="TF_Rrn7_Zf"/>
</dbReference>
<dbReference type="PANTHER" id="PTHR31576">
    <property type="entry name" value="TATA BOX-BINDING PROTEIN-ASSOCIATED FACTOR RNA POLYMERASE I SUBUNIT B"/>
    <property type="match status" value="1"/>
</dbReference>
<evidence type="ECO:0000256" key="3">
    <source>
        <dbReference type="ARBA" id="ARBA00022723"/>
    </source>
</evidence>
<evidence type="ECO:0000256" key="7">
    <source>
        <dbReference type="ARBA" id="ARBA00023125"/>
    </source>
</evidence>
<dbReference type="GO" id="GO:0001164">
    <property type="term" value="F:RNA polymerase I core promoter sequence-specific DNA binding"/>
    <property type="evidence" value="ECO:0007669"/>
    <property type="project" value="InterPro"/>
</dbReference>
<evidence type="ECO:0000256" key="1">
    <source>
        <dbReference type="ARBA" id="ARBA00004604"/>
    </source>
</evidence>
<evidence type="ECO:0000256" key="8">
    <source>
        <dbReference type="ARBA" id="ARBA00023163"/>
    </source>
</evidence>
<keyword evidence="3" id="KW-0479">Metal-binding</keyword>
<dbReference type="PANTHER" id="PTHR31576:SF2">
    <property type="entry name" value="TATA BOX-BINDING PROTEIN-ASSOCIATED FACTOR RNA POLYMERASE I SUBUNIT B"/>
    <property type="match status" value="1"/>
</dbReference>
<protein>
    <submittedName>
        <fullName evidence="14">Uncharacterized protein</fullName>
    </submittedName>
</protein>
<dbReference type="InterPro" id="IPR033599">
    <property type="entry name" value="TAF1B/Rrn7"/>
</dbReference>
<evidence type="ECO:0000313" key="14">
    <source>
        <dbReference type="EMBL" id="PVI01925.1"/>
    </source>
</evidence>
<feature type="domain" description="RRN7-type" evidence="11">
    <location>
        <begin position="8"/>
        <end position="36"/>
    </location>
</feature>
<dbReference type="GO" id="GO:0070860">
    <property type="term" value="C:RNA polymerase I core factor complex"/>
    <property type="evidence" value="ECO:0007669"/>
    <property type="project" value="InterPro"/>
</dbReference>
<evidence type="ECO:0000256" key="4">
    <source>
        <dbReference type="ARBA" id="ARBA00022771"/>
    </source>
</evidence>
<dbReference type="InterPro" id="IPR048540">
    <property type="entry name" value="Rrn7_cyclin_N"/>
</dbReference>
<evidence type="ECO:0000259" key="12">
    <source>
        <dbReference type="Pfam" id="PF20644"/>
    </source>
</evidence>
<organism evidence="14 15">
    <name type="scientific">Periconia macrospinosa</name>
    <dbReference type="NCBI Taxonomy" id="97972"/>
    <lineage>
        <taxon>Eukaryota</taxon>
        <taxon>Fungi</taxon>
        <taxon>Dikarya</taxon>
        <taxon>Ascomycota</taxon>
        <taxon>Pezizomycotina</taxon>
        <taxon>Dothideomycetes</taxon>
        <taxon>Pleosporomycetidae</taxon>
        <taxon>Pleosporales</taxon>
        <taxon>Massarineae</taxon>
        <taxon>Periconiaceae</taxon>
        <taxon>Periconia</taxon>
    </lineage>
</organism>
<dbReference type="OrthoDB" id="428577at2759"/>